<proteinExistence type="predicted"/>
<dbReference type="PANTHER" id="PTHR21310:SF57">
    <property type="entry name" value="BLR2944 PROTEIN"/>
    <property type="match status" value="1"/>
</dbReference>
<protein>
    <submittedName>
        <fullName evidence="2">Unannotated protein</fullName>
    </submittedName>
</protein>
<name>A0A6J7DYA2_9ZZZZ</name>
<accession>A0A6J7DYA2</accession>
<gene>
    <name evidence="2" type="ORF">UFOPK3376_01112</name>
</gene>
<feature type="domain" description="Aminoglycoside phosphotransferase" evidence="1">
    <location>
        <begin position="22"/>
        <end position="260"/>
    </location>
</feature>
<dbReference type="CDD" id="cd05154">
    <property type="entry name" value="ACAD10_11_N-like"/>
    <property type="match status" value="1"/>
</dbReference>
<dbReference type="PANTHER" id="PTHR21310">
    <property type="entry name" value="AMINOGLYCOSIDE PHOSPHOTRANSFERASE-RELATED-RELATED"/>
    <property type="match status" value="1"/>
</dbReference>
<dbReference type="Gene3D" id="3.90.1200.10">
    <property type="match status" value="1"/>
</dbReference>
<evidence type="ECO:0000259" key="1">
    <source>
        <dbReference type="Pfam" id="PF01636"/>
    </source>
</evidence>
<dbReference type="SUPFAM" id="SSF56112">
    <property type="entry name" value="Protein kinase-like (PK-like)"/>
    <property type="match status" value="1"/>
</dbReference>
<sequence>MAANELAASLSVVLGGATVTDLARLTGGASRETWRFVADDRPLILQRQRGGDVRDMATEFAVLRAAHAAGVPVPEVITASTDPSGLGAAYMVLSHVDGETIARKILRDETFAGARTHLTADFARALARLHSIDTASVPSLQSTDQVVQYRQVLDSFGDPHPAFELAFRWLERHRPPTGRQCVVHGDFRMGNIMVGPDGLRAVLDWELSHVGDPMEDLGWLCVKAWRFGSRKPVAGIGEYDELFGAYAQAAGVDVDPDVVRWWEVLGTLKWGIMCIMQTQSHITGLARSHELAAIGRRVCENEHDLFLALDGRW</sequence>
<dbReference type="InterPro" id="IPR011009">
    <property type="entry name" value="Kinase-like_dom_sf"/>
</dbReference>
<dbReference type="AlphaFoldDB" id="A0A6J7DYA2"/>
<dbReference type="Gene3D" id="3.30.200.20">
    <property type="entry name" value="Phosphorylase Kinase, domain 1"/>
    <property type="match status" value="1"/>
</dbReference>
<reference evidence="2" key="1">
    <citation type="submission" date="2020-05" db="EMBL/GenBank/DDBJ databases">
        <authorList>
            <person name="Chiriac C."/>
            <person name="Salcher M."/>
            <person name="Ghai R."/>
            <person name="Kavagutti S V."/>
        </authorList>
    </citation>
    <scope>NUCLEOTIDE SEQUENCE</scope>
</reference>
<dbReference type="InterPro" id="IPR002575">
    <property type="entry name" value="Aminoglycoside_PTrfase"/>
</dbReference>
<dbReference type="InterPro" id="IPR051678">
    <property type="entry name" value="AGP_Transferase"/>
</dbReference>
<dbReference type="InterPro" id="IPR041726">
    <property type="entry name" value="ACAD10_11_N"/>
</dbReference>
<organism evidence="2">
    <name type="scientific">freshwater metagenome</name>
    <dbReference type="NCBI Taxonomy" id="449393"/>
    <lineage>
        <taxon>unclassified sequences</taxon>
        <taxon>metagenomes</taxon>
        <taxon>ecological metagenomes</taxon>
    </lineage>
</organism>
<evidence type="ECO:0000313" key="2">
    <source>
        <dbReference type="EMBL" id="CAB4875712.1"/>
    </source>
</evidence>
<dbReference type="EMBL" id="CAFBLP010000022">
    <property type="protein sequence ID" value="CAB4875712.1"/>
    <property type="molecule type" value="Genomic_DNA"/>
</dbReference>
<dbReference type="Pfam" id="PF01636">
    <property type="entry name" value="APH"/>
    <property type="match status" value="1"/>
</dbReference>